<dbReference type="Gene3D" id="1.10.30.50">
    <property type="match status" value="1"/>
</dbReference>
<dbReference type="GO" id="GO:0004519">
    <property type="term" value="F:endonuclease activity"/>
    <property type="evidence" value="ECO:0007669"/>
    <property type="project" value="InterPro"/>
</dbReference>
<dbReference type="Pfam" id="PF01844">
    <property type="entry name" value="HNH"/>
    <property type="match status" value="1"/>
</dbReference>
<gene>
    <name evidence="2" type="ORF">NEOCIP111885_03083</name>
</gene>
<dbReference type="GO" id="GO:0003676">
    <property type="term" value="F:nucleic acid binding"/>
    <property type="evidence" value="ECO:0007669"/>
    <property type="project" value="InterPro"/>
</dbReference>
<dbReference type="CDD" id="cd00085">
    <property type="entry name" value="HNHc"/>
    <property type="match status" value="1"/>
</dbReference>
<dbReference type="InterPro" id="IPR036388">
    <property type="entry name" value="WH-like_DNA-bd_sf"/>
</dbReference>
<dbReference type="SUPFAM" id="SSF88659">
    <property type="entry name" value="Sigma3 and sigma4 domains of RNA polymerase sigma factors"/>
    <property type="match status" value="1"/>
</dbReference>
<proteinExistence type="predicted"/>
<dbReference type="AlphaFoldDB" id="A0A9C7GBI6"/>
<dbReference type="InterPro" id="IPR003615">
    <property type="entry name" value="HNH_nuc"/>
</dbReference>
<keyword evidence="3" id="KW-1185">Reference proteome</keyword>
<dbReference type="EMBL" id="CAKJTG010000018">
    <property type="protein sequence ID" value="CAG9609341.1"/>
    <property type="molecule type" value="Genomic_DNA"/>
</dbReference>
<dbReference type="SMART" id="SM00507">
    <property type="entry name" value="HNHc"/>
    <property type="match status" value="1"/>
</dbReference>
<dbReference type="GO" id="GO:0008270">
    <property type="term" value="F:zinc ion binding"/>
    <property type="evidence" value="ECO:0007669"/>
    <property type="project" value="InterPro"/>
</dbReference>
<sequence>MKLSKEYLYQKYVLDNQTTKDIANELGISRHTVKSNLRRLGIRKKEFKLGTKIYDDINWLYEQYITLGKGYTVIANDLGVSYTTILDRILFFGWEIRGHNEIDKATPRKGRKHSKESLQKIKESRIRKRSLTQCNNCNNFFERVTSSANRSINSYCSIKCYRNFLKENRVVPDNITFSADYKEWRKKVYKRDNYRCKMPYCESPSRDIAAHHIFPKKLYPDKKFDVQNGITLCRKCHEKTYGKEEQFIEMLVRVVQTMNDL</sequence>
<reference evidence="2" key="1">
    <citation type="submission" date="2021-10" db="EMBL/GenBank/DDBJ databases">
        <authorList>
            <person name="Criscuolo A."/>
        </authorList>
    </citation>
    <scope>NUCLEOTIDE SEQUENCE</scope>
    <source>
        <strain evidence="2">CIP111885</strain>
    </source>
</reference>
<comment type="caution">
    <text evidence="2">The sequence shown here is derived from an EMBL/GenBank/DDBJ whole genome shotgun (WGS) entry which is preliminary data.</text>
</comment>
<feature type="domain" description="HNH nuclease" evidence="1">
    <location>
        <begin position="183"/>
        <end position="238"/>
    </location>
</feature>
<dbReference type="InterPro" id="IPR013324">
    <property type="entry name" value="RNA_pol_sigma_r3/r4-like"/>
</dbReference>
<protein>
    <recommendedName>
        <fullName evidence="1">HNH nuclease domain-containing protein</fullName>
    </recommendedName>
</protein>
<dbReference type="Gene3D" id="1.10.10.10">
    <property type="entry name" value="Winged helix-like DNA-binding domain superfamily/Winged helix DNA-binding domain"/>
    <property type="match status" value="1"/>
</dbReference>
<dbReference type="Proteomes" id="UP000789845">
    <property type="component" value="Unassembled WGS sequence"/>
</dbReference>
<dbReference type="InterPro" id="IPR002711">
    <property type="entry name" value="HNH"/>
</dbReference>
<evidence type="ECO:0000259" key="1">
    <source>
        <dbReference type="SMART" id="SM00507"/>
    </source>
</evidence>
<accession>A0A9C7GBI6</accession>
<evidence type="ECO:0000313" key="2">
    <source>
        <dbReference type="EMBL" id="CAG9609341.1"/>
    </source>
</evidence>
<organism evidence="2 3">
    <name type="scientific">Pseudoneobacillus rhizosphaerae</name>
    <dbReference type="NCBI Taxonomy" id="2880968"/>
    <lineage>
        <taxon>Bacteria</taxon>
        <taxon>Bacillati</taxon>
        <taxon>Bacillota</taxon>
        <taxon>Bacilli</taxon>
        <taxon>Bacillales</taxon>
        <taxon>Bacillaceae</taxon>
        <taxon>Pseudoneobacillus</taxon>
    </lineage>
</organism>
<name>A0A9C7GBI6_9BACI</name>
<evidence type="ECO:0000313" key="3">
    <source>
        <dbReference type="Proteomes" id="UP000789845"/>
    </source>
</evidence>
<dbReference type="RefSeq" id="WP_230497576.1">
    <property type="nucleotide sequence ID" value="NZ_CAKJTG010000018.1"/>
</dbReference>